<dbReference type="RefSeq" id="WP_106647209.1">
    <property type="nucleotide sequence ID" value="NZ_BMGO01000001.1"/>
</dbReference>
<dbReference type="Gene3D" id="3.40.50.300">
    <property type="entry name" value="P-loop containing nucleotide triphosphate hydrolases"/>
    <property type="match status" value="1"/>
</dbReference>
<sequence>MPSLLSAKLIRKSYKVSNNPFKQRYLEVVKGISFSLNAGQTLAVVGESGSGKSTLARILVGAEQPDSGELLFEGSNIIKSSSFSWYRNIRMIFQNPSASLNPRATIRQSLEEPLINAKAGNSQSRKDRIAEVLDLVGLRPEYADRYPHTFSGGQRQRIAIARALMLNPKVIVADEPVSALDVSVQAQIINLLLDLQDRLDLAYVFISHDLGLVQHFSDKVLVMHNGEQKEYGRVGEVFSQPQSRYTLELLNASASYRKAIEK</sequence>
<dbReference type="GO" id="GO:0005524">
    <property type="term" value="F:ATP binding"/>
    <property type="evidence" value="ECO:0007669"/>
    <property type="project" value="UniProtKB-KW"/>
</dbReference>
<dbReference type="PANTHER" id="PTHR43776">
    <property type="entry name" value="TRANSPORT ATP-BINDING PROTEIN"/>
    <property type="match status" value="1"/>
</dbReference>
<dbReference type="AlphaFoldDB" id="A0A2K9ASJ8"/>
<evidence type="ECO:0000313" key="5">
    <source>
        <dbReference type="EMBL" id="AUD79393.1"/>
    </source>
</evidence>
<name>A0A2K9ASJ8_9GAMM</name>
<proteinExistence type="inferred from homology"/>
<dbReference type="InterPro" id="IPR003593">
    <property type="entry name" value="AAA+_ATPase"/>
</dbReference>
<dbReference type="InterPro" id="IPR003439">
    <property type="entry name" value="ABC_transporter-like_ATP-bd"/>
</dbReference>
<gene>
    <name evidence="5" type="ORF">CW740_09105</name>
</gene>
<dbReference type="CDD" id="cd03257">
    <property type="entry name" value="ABC_NikE_OppD_transporters"/>
    <property type="match status" value="1"/>
</dbReference>
<keyword evidence="6" id="KW-1185">Reference proteome</keyword>
<comment type="similarity">
    <text evidence="1">Belongs to the ABC transporter superfamily.</text>
</comment>
<dbReference type="Pfam" id="PF00005">
    <property type="entry name" value="ABC_tran"/>
    <property type="match status" value="1"/>
</dbReference>
<dbReference type="InterPro" id="IPR017871">
    <property type="entry name" value="ABC_transporter-like_CS"/>
</dbReference>
<dbReference type="SUPFAM" id="SSF52540">
    <property type="entry name" value="P-loop containing nucleoside triphosphate hydrolases"/>
    <property type="match status" value="1"/>
</dbReference>
<dbReference type="Proteomes" id="UP000232693">
    <property type="component" value="Chromosome"/>
</dbReference>
<dbReference type="OrthoDB" id="9784450at2"/>
<dbReference type="EMBL" id="CP025120">
    <property type="protein sequence ID" value="AUD79393.1"/>
    <property type="molecule type" value="Genomic_DNA"/>
</dbReference>
<dbReference type="GO" id="GO:0055085">
    <property type="term" value="P:transmembrane transport"/>
    <property type="evidence" value="ECO:0007669"/>
    <property type="project" value="UniProtKB-ARBA"/>
</dbReference>
<organism evidence="5 6">
    <name type="scientific">Kangiella profundi</name>
    <dbReference type="NCBI Taxonomy" id="1561924"/>
    <lineage>
        <taxon>Bacteria</taxon>
        <taxon>Pseudomonadati</taxon>
        <taxon>Pseudomonadota</taxon>
        <taxon>Gammaproteobacteria</taxon>
        <taxon>Kangiellales</taxon>
        <taxon>Kangiellaceae</taxon>
        <taxon>Kangiella</taxon>
    </lineage>
</organism>
<evidence type="ECO:0000313" key="6">
    <source>
        <dbReference type="Proteomes" id="UP000232693"/>
    </source>
</evidence>
<keyword evidence="3" id="KW-0547">Nucleotide-binding</keyword>
<evidence type="ECO:0000256" key="2">
    <source>
        <dbReference type="ARBA" id="ARBA00022448"/>
    </source>
</evidence>
<evidence type="ECO:0000256" key="1">
    <source>
        <dbReference type="ARBA" id="ARBA00005417"/>
    </source>
</evidence>
<dbReference type="SMART" id="SM00382">
    <property type="entry name" value="AAA"/>
    <property type="match status" value="1"/>
</dbReference>
<evidence type="ECO:0000256" key="3">
    <source>
        <dbReference type="ARBA" id="ARBA00022741"/>
    </source>
</evidence>
<keyword evidence="4 5" id="KW-0067">ATP-binding</keyword>
<accession>A0A2K9ASJ8</accession>
<dbReference type="PANTHER" id="PTHR43776:SF7">
    <property type="entry name" value="D,D-DIPEPTIDE TRANSPORT ATP-BINDING PROTEIN DDPF-RELATED"/>
    <property type="match status" value="1"/>
</dbReference>
<protein>
    <submittedName>
        <fullName evidence="5">Peptide ABC transporter ATP-binding protein</fullName>
    </submittedName>
</protein>
<dbReference type="PROSITE" id="PS50893">
    <property type="entry name" value="ABC_TRANSPORTER_2"/>
    <property type="match status" value="1"/>
</dbReference>
<dbReference type="KEGG" id="kpd:CW740_09105"/>
<dbReference type="InterPro" id="IPR027417">
    <property type="entry name" value="P-loop_NTPase"/>
</dbReference>
<reference evidence="5 6" key="1">
    <citation type="submission" date="2017-12" db="EMBL/GenBank/DDBJ databases">
        <title>Kangiella profundi FT102 completed genome.</title>
        <authorList>
            <person name="Xu J."/>
            <person name="Wang J."/>
            <person name="Lu Y."/>
        </authorList>
    </citation>
    <scope>NUCLEOTIDE SEQUENCE [LARGE SCALE GENOMIC DNA]</scope>
    <source>
        <strain evidence="5 6">FT102</strain>
    </source>
</reference>
<evidence type="ECO:0000256" key="4">
    <source>
        <dbReference type="ARBA" id="ARBA00022840"/>
    </source>
</evidence>
<keyword evidence="2" id="KW-0813">Transport</keyword>
<dbReference type="PROSITE" id="PS00211">
    <property type="entry name" value="ABC_TRANSPORTER_1"/>
    <property type="match status" value="1"/>
</dbReference>
<dbReference type="InterPro" id="IPR050319">
    <property type="entry name" value="ABC_transp_ATP-bind"/>
</dbReference>
<dbReference type="GO" id="GO:0016887">
    <property type="term" value="F:ATP hydrolysis activity"/>
    <property type="evidence" value="ECO:0007669"/>
    <property type="project" value="InterPro"/>
</dbReference>